<sequence length="186" mass="19670">MSSRINLALLAVAALVNVSAHAADFKLSSQTIKNNKPLDSLQVFNSFGCNGGNTSPDLHWSGEPAGTKSFAITIYDPSAPSISGWWHWTMVNIPASVHNLGIDAGNANGKNVPAGAVQGRNDYGYAGFGGACPPPGFKSHPYIFTVWALDTDKLPITEESSGALVGYQLKAHMIAKAELKPVYGKK</sequence>
<feature type="chain" id="PRO_5001790984" evidence="1">
    <location>
        <begin position="23"/>
        <end position="186"/>
    </location>
</feature>
<dbReference type="InterPro" id="IPR005247">
    <property type="entry name" value="YbhB_YbcL/LppC-like"/>
</dbReference>
<evidence type="ECO:0000313" key="3">
    <source>
        <dbReference type="Proteomes" id="UP000028640"/>
    </source>
</evidence>
<protein>
    <submittedName>
        <fullName evidence="2">Uncharacterized UPF0098 family protein</fullName>
    </submittedName>
</protein>
<dbReference type="EMBL" id="JMPJ01000047">
    <property type="protein sequence ID" value="KFC81696.1"/>
    <property type="molecule type" value="Genomic_DNA"/>
</dbReference>
<dbReference type="Proteomes" id="UP000028640">
    <property type="component" value="Unassembled WGS sequence"/>
</dbReference>
<dbReference type="RefSeq" id="WP_034790476.1">
    <property type="nucleotide sequence ID" value="NZ_JMPJ01000047.1"/>
</dbReference>
<dbReference type="Pfam" id="PF01161">
    <property type="entry name" value="PBP"/>
    <property type="match status" value="1"/>
</dbReference>
<feature type="signal peptide" evidence="1">
    <location>
        <begin position="1"/>
        <end position="22"/>
    </location>
</feature>
<dbReference type="PANTHER" id="PTHR30289">
    <property type="entry name" value="UNCHARACTERIZED PROTEIN YBCL-RELATED"/>
    <property type="match status" value="1"/>
</dbReference>
<dbReference type="CDD" id="cd00865">
    <property type="entry name" value="PEBP_bact_arch"/>
    <property type="match status" value="1"/>
</dbReference>
<dbReference type="NCBIfam" id="TIGR00481">
    <property type="entry name" value="YbhB/YbcL family Raf kinase inhibitor-like protein"/>
    <property type="match status" value="1"/>
</dbReference>
<keyword evidence="3" id="KW-1185">Reference proteome</keyword>
<dbReference type="SUPFAM" id="SSF49777">
    <property type="entry name" value="PEBP-like"/>
    <property type="match status" value="1"/>
</dbReference>
<name>A0A085GDA1_EWIA3</name>
<keyword evidence="1" id="KW-0732">Signal</keyword>
<dbReference type="AlphaFoldDB" id="A0A085GDA1"/>
<organism evidence="2 3">
    <name type="scientific">Ewingella americana (strain ATCC 33852 / DSM 4580 / CCUG 14506 / JCM 5911 / LMG 7869 / NCTC 12157 / CDC 1468-78)</name>
    <dbReference type="NCBI Taxonomy" id="910964"/>
    <lineage>
        <taxon>Bacteria</taxon>
        <taxon>Pseudomonadati</taxon>
        <taxon>Pseudomonadota</taxon>
        <taxon>Gammaproteobacteria</taxon>
        <taxon>Enterobacterales</taxon>
        <taxon>Yersiniaceae</taxon>
        <taxon>Ewingella</taxon>
    </lineage>
</organism>
<evidence type="ECO:0000313" key="2">
    <source>
        <dbReference type="EMBL" id="KFC81696.1"/>
    </source>
</evidence>
<dbReference type="eggNOG" id="COG1881">
    <property type="taxonomic scope" value="Bacteria"/>
</dbReference>
<dbReference type="InterPro" id="IPR008914">
    <property type="entry name" value="PEBP"/>
</dbReference>
<dbReference type="STRING" id="910964.GEAM_1679"/>
<reference evidence="2 3" key="1">
    <citation type="submission" date="2014-05" db="EMBL/GenBank/DDBJ databases">
        <title>ATOL: Assembling a taxonomically balanced genome-scale reconstruction of the evolutionary history of the Enterobacteriaceae.</title>
        <authorList>
            <person name="Plunkett G.III."/>
            <person name="Neeno-Eckwall E.C."/>
            <person name="Glasner J.D."/>
            <person name="Perna N.T."/>
        </authorList>
    </citation>
    <scope>NUCLEOTIDE SEQUENCE [LARGE SCALE GENOMIC DNA]</scope>
    <source>
        <strain evidence="2 3">ATCC 33852</strain>
    </source>
</reference>
<dbReference type="GeneID" id="78380027"/>
<dbReference type="InterPro" id="IPR036610">
    <property type="entry name" value="PEBP-like_sf"/>
</dbReference>
<comment type="caution">
    <text evidence="2">The sequence shown here is derived from an EMBL/GenBank/DDBJ whole genome shotgun (WGS) entry which is preliminary data.</text>
</comment>
<dbReference type="Gene3D" id="3.90.280.10">
    <property type="entry name" value="PEBP-like"/>
    <property type="match status" value="1"/>
</dbReference>
<proteinExistence type="predicted"/>
<gene>
    <name evidence="2" type="ORF">GEAM_1679</name>
</gene>
<dbReference type="OrthoDB" id="9797506at2"/>
<accession>A0A085GDA1</accession>
<dbReference type="PANTHER" id="PTHR30289:SF1">
    <property type="entry name" value="PEBP (PHOSPHATIDYLETHANOLAMINE-BINDING PROTEIN) FAMILY PROTEIN"/>
    <property type="match status" value="1"/>
</dbReference>
<evidence type="ECO:0000256" key="1">
    <source>
        <dbReference type="SAM" id="SignalP"/>
    </source>
</evidence>